<name>K8EDH1_9CHLO</name>
<feature type="compositionally biased region" description="Basic and acidic residues" evidence="1">
    <location>
        <begin position="70"/>
        <end position="88"/>
    </location>
</feature>
<gene>
    <name evidence="2" type="ORF">Bathy04g00560</name>
</gene>
<feature type="compositionally biased region" description="Low complexity" evidence="1">
    <location>
        <begin position="50"/>
        <end position="62"/>
    </location>
</feature>
<dbReference type="KEGG" id="bpg:Bathy04g00560"/>
<evidence type="ECO:0000313" key="2">
    <source>
        <dbReference type="EMBL" id="CCO16029.1"/>
    </source>
</evidence>
<feature type="compositionally biased region" description="Basic and acidic residues" evidence="1">
    <location>
        <begin position="40"/>
        <end position="49"/>
    </location>
</feature>
<proteinExistence type="predicted"/>
<dbReference type="Proteomes" id="UP000198341">
    <property type="component" value="Chromosome 4"/>
</dbReference>
<keyword evidence="3" id="KW-1185">Reference proteome</keyword>
<accession>K8EDH1</accession>
<feature type="region of interest" description="Disordered" evidence="1">
    <location>
        <begin position="301"/>
        <end position="356"/>
    </location>
</feature>
<reference evidence="2 3" key="1">
    <citation type="submission" date="2011-10" db="EMBL/GenBank/DDBJ databases">
        <authorList>
            <person name="Genoscope - CEA"/>
        </authorList>
    </citation>
    <scope>NUCLEOTIDE SEQUENCE [LARGE SCALE GENOMIC DNA]</scope>
    <source>
        <strain evidence="2 3">RCC 1105</strain>
    </source>
</reference>
<feature type="compositionally biased region" description="Acidic residues" evidence="1">
    <location>
        <begin position="344"/>
        <end position="355"/>
    </location>
</feature>
<protein>
    <submittedName>
        <fullName evidence="2">Uncharacterized protein</fullName>
    </submittedName>
</protein>
<organism evidence="2 3">
    <name type="scientific">Bathycoccus prasinos</name>
    <dbReference type="NCBI Taxonomy" id="41875"/>
    <lineage>
        <taxon>Eukaryota</taxon>
        <taxon>Viridiplantae</taxon>
        <taxon>Chlorophyta</taxon>
        <taxon>Mamiellophyceae</taxon>
        <taxon>Mamiellales</taxon>
        <taxon>Bathycoccaceae</taxon>
        <taxon>Bathycoccus</taxon>
    </lineage>
</organism>
<evidence type="ECO:0000313" key="3">
    <source>
        <dbReference type="Proteomes" id="UP000198341"/>
    </source>
</evidence>
<sequence length="537" mass="60618">MTGYYYNPSLPCEDPGEVDALKATTTTRRRTHSGDDDDVSMTRKAEEKASTSTKSIWTTSSWFQQQAGPRGEEDSKSLSKSFSNEERGIGFNDQPVLANCTRPENASNVGGLVHNRFTEKRSQRNPLHPVEAKSVNLFEHNQMSSGMRSIYSKGDGRNSANISATTTTTATTMSPFNSNTAVGKKCLDAFEFAKREHAEKRREHIRAKFTFDFERNKWTLNERALESEDVDRGADEKDAITVAADAADAAVNANEENTNNINKNMTIHVEEEMNAAQMLHIQTTRELRLKKHLPRHESALLSAAKKASSSPSSPSSVVEKASEDLESAKKKKKIISREEKKVVEEEEEEEEEEREDMLQTDWSRYVLSSGQVVWVDTTDANILEDYAAAKTWMGAQEEEEEEEKEEERESKSIRVCFFSATKERKGFIDRDAPGPAVDHETFLVFKGDLKSSMEQHERQEQDSTAATTDAMDVDGQQQHGMIADKLKDAARSTQPKTKEEEILREKLKDAIKIKYAQADEIRALRERVQELENKLLS</sequence>
<dbReference type="AlphaFoldDB" id="K8EDH1"/>
<dbReference type="EMBL" id="FO082275">
    <property type="protein sequence ID" value="CCO16029.1"/>
    <property type="molecule type" value="Genomic_DNA"/>
</dbReference>
<feature type="compositionally biased region" description="Low complexity" evidence="1">
    <location>
        <begin position="301"/>
        <end position="319"/>
    </location>
</feature>
<dbReference type="RefSeq" id="XP_007513504.1">
    <property type="nucleotide sequence ID" value="XM_007513442.1"/>
</dbReference>
<feature type="region of interest" description="Disordered" evidence="1">
    <location>
        <begin position="23"/>
        <end position="94"/>
    </location>
</feature>
<evidence type="ECO:0000256" key="1">
    <source>
        <dbReference type="SAM" id="MobiDB-lite"/>
    </source>
</evidence>
<dbReference type="GeneID" id="19016082"/>